<dbReference type="eggNOG" id="COG1639">
    <property type="taxonomic scope" value="Bacteria"/>
</dbReference>
<dbReference type="PANTHER" id="PTHR33525:SF3">
    <property type="entry name" value="RIBONUCLEASE Y"/>
    <property type="match status" value="1"/>
</dbReference>
<dbReference type="EMBL" id="CP002606">
    <property type="protein sequence ID" value="AEA33773.1"/>
    <property type="molecule type" value="Genomic_DNA"/>
</dbReference>
<reference evidence="2 3" key="1">
    <citation type="journal article" date="2011" name="Stand. Genomic Sci.">
        <title>Complete genome sequence of the thermophilic sulfur-reducer Hippea maritima type strain (MH(2)).</title>
        <authorList>
            <person name="Huntemann M."/>
            <person name="Lu M."/>
            <person name="Nolan M."/>
            <person name="Lapidus A."/>
            <person name="Lucas S."/>
            <person name="Hammon N."/>
            <person name="Deshpande S."/>
            <person name="Cheng J.F."/>
            <person name="Tapia R."/>
            <person name="Han C."/>
            <person name="Goodwin L."/>
            <person name="Pitluck S."/>
            <person name="Liolios K."/>
            <person name="Pagani I."/>
            <person name="Ivanova N."/>
            <person name="Ovchinikova G."/>
            <person name="Pati A."/>
            <person name="Chen A."/>
            <person name="Palaniappan K."/>
            <person name="Land M."/>
            <person name="Hauser L."/>
            <person name="Jeffries C.D."/>
            <person name="Detter J.C."/>
            <person name="Brambilla E.M."/>
            <person name="Rohde M."/>
            <person name="Spring S."/>
            <person name="Goker M."/>
            <person name="Woyke T."/>
            <person name="Bristow J."/>
            <person name="Eisen J.A."/>
            <person name="Markowitz V."/>
            <person name="Hugenholtz P."/>
            <person name="Kyrpides N.C."/>
            <person name="Klenk H.P."/>
            <person name="Mavromatis K."/>
        </authorList>
    </citation>
    <scope>NUCLEOTIDE SEQUENCE [LARGE SCALE GENOMIC DNA]</scope>
    <source>
        <strain evidence="3">ATCC 700847 / DSM 10411 / MH2</strain>
    </source>
</reference>
<dbReference type="OrthoDB" id="9773799at2"/>
<dbReference type="KEGG" id="hmr:Hipma_0803"/>
<dbReference type="SMART" id="SM00471">
    <property type="entry name" value="HDc"/>
    <property type="match status" value="1"/>
</dbReference>
<dbReference type="SUPFAM" id="SSF109604">
    <property type="entry name" value="HD-domain/PDEase-like"/>
    <property type="match status" value="1"/>
</dbReference>
<dbReference type="HOGENOM" id="CLU_048246_4_2_7"/>
<dbReference type="AlphaFoldDB" id="F2LVI9"/>
<dbReference type="Gene3D" id="1.10.3210.10">
    <property type="entry name" value="Hypothetical protein af1432"/>
    <property type="match status" value="1"/>
</dbReference>
<dbReference type="STRING" id="760142.Hipma_0803"/>
<name>F2LVI9_HIPMA</name>
<dbReference type="InterPro" id="IPR006675">
    <property type="entry name" value="HDIG_dom"/>
</dbReference>
<dbReference type="InterPro" id="IPR013976">
    <property type="entry name" value="HDOD"/>
</dbReference>
<gene>
    <name evidence="2" type="ordered locus">Hipma_0803</name>
</gene>
<dbReference type="NCBIfam" id="TIGR00277">
    <property type="entry name" value="HDIG"/>
    <property type="match status" value="1"/>
</dbReference>
<dbReference type="Pfam" id="PF08668">
    <property type="entry name" value="HDOD"/>
    <property type="match status" value="1"/>
</dbReference>
<feature type="domain" description="HDOD" evidence="1">
    <location>
        <begin position="15"/>
        <end position="207"/>
    </location>
</feature>
<evidence type="ECO:0000313" key="3">
    <source>
        <dbReference type="Proteomes" id="UP000008139"/>
    </source>
</evidence>
<evidence type="ECO:0000313" key="2">
    <source>
        <dbReference type="EMBL" id="AEA33773.1"/>
    </source>
</evidence>
<reference evidence="3" key="2">
    <citation type="submission" date="2011-03" db="EMBL/GenBank/DDBJ databases">
        <title>The complete genome of Hippea maritima DSM 10411.</title>
        <authorList>
            <consortium name="US DOE Joint Genome Institute (JGI-PGF)"/>
            <person name="Lucas S."/>
            <person name="Copeland A."/>
            <person name="Lapidus A."/>
            <person name="Bruce D."/>
            <person name="Goodwin L."/>
            <person name="Pitluck S."/>
            <person name="Peters L."/>
            <person name="Kyrpides N."/>
            <person name="Mavromatis K."/>
            <person name="Pagani I."/>
            <person name="Ivanova N."/>
            <person name="Mikhailova N."/>
            <person name="Lu M."/>
            <person name="Detter J.C."/>
            <person name="Tapia R."/>
            <person name="Han C."/>
            <person name="Land M."/>
            <person name="Hauser L."/>
            <person name="Markowitz V."/>
            <person name="Cheng J.-F."/>
            <person name="Hugenholtz P."/>
            <person name="Woyke T."/>
            <person name="Wu D."/>
            <person name="Spring S."/>
            <person name="Schroeder M."/>
            <person name="Brambilla E."/>
            <person name="Klenk H.-P."/>
            <person name="Eisen J.A."/>
        </authorList>
    </citation>
    <scope>NUCLEOTIDE SEQUENCE [LARGE SCALE GENOMIC DNA]</scope>
    <source>
        <strain evidence="3">ATCC 700847 / DSM 10411 / MH2</strain>
    </source>
</reference>
<protein>
    <submittedName>
        <fullName evidence="2">Metal dependent phosphohydrolase</fullName>
    </submittedName>
</protein>
<dbReference type="GO" id="GO:0016787">
    <property type="term" value="F:hydrolase activity"/>
    <property type="evidence" value="ECO:0007669"/>
    <property type="project" value="UniProtKB-KW"/>
</dbReference>
<proteinExistence type="predicted"/>
<organism evidence="2 3">
    <name type="scientific">Hippea maritima (strain ATCC 700847 / DSM 10411 / MH2)</name>
    <dbReference type="NCBI Taxonomy" id="760142"/>
    <lineage>
        <taxon>Bacteria</taxon>
        <taxon>Pseudomonadati</taxon>
        <taxon>Campylobacterota</taxon>
        <taxon>Desulfurellia</taxon>
        <taxon>Desulfurellales</taxon>
        <taxon>Hippeaceae</taxon>
        <taxon>Hippea</taxon>
    </lineage>
</organism>
<dbReference type="Proteomes" id="UP000008139">
    <property type="component" value="Chromosome"/>
</dbReference>
<accession>F2LVI9</accession>
<dbReference type="InParanoid" id="F2LVI9"/>
<keyword evidence="2" id="KW-0378">Hydrolase</keyword>
<dbReference type="InterPro" id="IPR052340">
    <property type="entry name" value="RNase_Y/CdgJ"/>
</dbReference>
<evidence type="ECO:0000259" key="1">
    <source>
        <dbReference type="PROSITE" id="PS51833"/>
    </source>
</evidence>
<sequence length="286" mass="32406">MKISIKELVDSVKDKLAFPKIAMRILRLFEEDDISVYQLAKIVSLDPVLAAYILKVANSAFYNFSGKVKTLSDAIALIGFEEVKKIVIMVSAKNAFKVSDEFDRVLWEHSLAVAVASSVINQLTRVTEDGVAYISGLLHDIGKIVFKKNEGMEYIPVLEEAYHKNKQIKELEEEKYGYNHADVGGYLLQEWNFDQEIVDAVSFHHLNFTLKKTSDFLKKAALINVADFVVNSYLSIGKQEKIEDFAALYDLGSSKIIGFKHENLANLFEDIYTRFEALKTAMEEEV</sequence>
<dbReference type="PROSITE" id="PS51833">
    <property type="entry name" value="HDOD"/>
    <property type="match status" value="1"/>
</dbReference>
<dbReference type="PANTHER" id="PTHR33525">
    <property type="match status" value="1"/>
</dbReference>
<dbReference type="InterPro" id="IPR003607">
    <property type="entry name" value="HD/PDEase_dom"/>
</dbReference>
<keyword evidence="3" id="KW-1185">Reference proteome</keyword>
<dbReference type="RefSeq" id="WP_013681814.1">
    <property type="nucleotide sequence ID" value="NC_015318.1"/>
</dbReference>